<name>A7HUP7_PARL1</name>
<dbReference type="GO" id="GO:0016787">
    <property type="term" value="F:hydrolase activity"/>
    <property type="evidence" value="ECO:0007669"/>
    <property type="project" value="UniProtKB-KW"/>
</dbReference>
<organism evidence="3 4">
    <name type="scientific">Parvibaculum lavamentivorans (strain DS-1 / DSM 13023 / NCIMB 13966)</name>
    <dbReference type="NCBI Taxonomy" id="402881"/>
    <lineage>
        <taxon>Bacteria</taxon>
        <taxon>Pseudomonadati</taxon>
        <taxon>Pseudomonadota</taxon>
        <taxon>Alphaproteobacteria</taxon>
        <taxon>Hyphomicrobiales</taxon>
        <taxon>Parvibaculaceae</taxon>
        <taxon>Parvibaculum</taxon>
    </lineage>
</organism>
<dbReference type="EMBL" id="CP000774">
    <property type="protein sequence ID" value="ABS63630.1"/>
    <property type="molecule type" value="Genomic_DNA"/>
</dbReference>
<gene>
    <name evidence="3" type="ordered locus">Plav_2016</name>
</gene>
<evidence type="ECO:0000313" key="3">
    <source>
        <dbReference type="EMBL" id="ABS63630.1"/>
    </source>
</evidence>
<dbReference type="AlphaFoldDB" id="A7HUP7"/>
<dbReference type="InterPro" id="IPR050300">
    <property type="entry name" value="GDXG_lipolytic_enzyme"/>
</dbReference>
<reference evidence="3 4" key="1">
    <citation type="journal article" date="2011" name="Stand. Genomic Sci.">
        <title>Complete genome sequence of Parvibaculum lavamentivorans type strain (DS-1(T)).</title>
        <authorList>
            <person name="Schleheck D."/>
            <person name="Weiss M."/>
            <person name="Pitluck S."/>
            <person name="Bruce D."/>
            <person name="Land M.L."/>
            <person name="Han S."/>
            <person name="Saunders E."/>
            <person name="Tapia R."/>
            <person name="Detter C."/>
            <person name="Brettin T."/>
            <person name="Han J."/>
            <person name="Woyke T."/>
            <person name="Goodwin L."/>
            <person name="Pennacchio L."/>
            <person name="Nolan M."/>
            <person name="Cook A.M."/>
            <person name="Kjelleberg S."/>
            <person name="Thomas T."/>
        </authorList>
    </citation>
    <scope>NUCLEOTIDE SEQUENCE [LARGE SCALE GENOMIC DNA]</scope>
    <source>
        <strain evidence="4">DS-1 / DSM 13023 / NCIMB 13966</strain>
    </source>
</reference>
<dbReference type="PANTHER" id="PTHR48081:SF8">
    <property type="entry name" value="ALPHA_BETA HYDROLASE FOLD-3 DOMAIN-CONTAINING PROTEIN-RELATED"/>
    <property type="match status" value="1"/>
</dbReference>
<dbReference type="OrthoDB" id="9806180at2"/>
<dbReference type="SUPFAM" id="SSF53474">
    <property type="entry name" value="alpha/beta-Hydrolases"/>
    <property type="match status" value="1"/>
</dbReference>
<keyword evidence="1 3" id="KW-0378">Hydrolase</keyword>
<evidence type="ECO:0000259" key="2">
    <source>
        <dbReference type="Pfam" id="PF07859"/>
    </source>
</evidence>
<protein>
    <submittedName>
        <fullName evidence="3">Alpha/beta hydrolase fold-3 domain protein</fullName>
    </submittedName>
</protein>
<feature type="domain" description="Alpha/beta hydrolase fold-3" evidence="2">
    <location>
        <begin position="100"/>
        <end position="302"/>
    </location>
</feature>
<evidence type="ECO:0000313" key="4">
    <source>
        <dbReference type="Proteomes" id="UP000006377"/>
    </source>
</evidence>
<dbReference type="Proteomes" id="UP000006377">
    <property type="component" value="Chromosome"/>
</dbReference>
<dbReference type="PANTHER" id="PTHR48081">
    <property type="entry name" value="AB HYDROLASE SUPERFAMILY PROTEIN C4A8.06C"/>
    <property type="match status" value="1"/>
</dbReference>
<dbReference type="KEGG" id="pla:Plav_2016"/>
<sequence>MTARTLEFTEAAVRSLPPVAKPSWRGRMFNAAFGIVGSPLTPRMRDGAASFDIATARPVVHRAESLMTFAPRGMQVEQAACAPVAADWITMPQSEAGRIILFAHSGSFIFGRSRLHHALAARICQQAHASALAVNYSLAPERPFPAALNNLVTAYEWLLAEGISPGQMQILGDSAGGGIVLGALIKLRDKGLPMPAAMTLLAPWADLTLSGRSLLTNARKASLSNNIEMMMICRELYLQGHTPADPLASPVFADLSGLPPALIQVSSSDILLDDAVRIDEALHRGGTETEFRLYPPMPHGWQRLGALLPESRRALTEIAVFIDGRFEAATRAERSQDQYHV</sequence>
<dbReference type="Gene3D" id="3.40.50.1820">
    <property type="entry name" value="alpha/beta hydrolase"/>
    <property type="match status" value="1"/>
</dbReference>
<dbReference type="InterPro" id="IPR029058">
    <property type="entry name" value="AB_hydrolase_fold"/>
</dbReference>
<dbReference type="Pfam" id="PF07859">
    <property type="entry name" value="Abhydrolase_3"/>
    <property type="match status" value="1"/>
</dbReference>
<dbReference type="STRING" id="402881.Plav_2016"/>
<dbReference type="eggNOG" id="COG0657">
    <property type="taxonomic scope" value="Bacteria"/>
</dbReference>
<dbReference type="HOGENOM" id="CLU_012494_13_1_5"/>
<evidence type="ECO:0000256" key="1">
    <source>
        <dbReference type="ARBA" id="ARBA00022801"/>
    </source>
</evidence>
<keyword evidence="4" id="KW-1185">Reference proteome</keyword>
<dbReference type="InterPro" id="IPR013094">
    <property type="entry name" value="AB_hydrolase_3"/>
</dbReference>
<dbReference type="RefSeq" id="WP_012110934.1">
    <property type="nucleotide sequence ID" value="NC_009719.1"/>
</dbReference>
<proteinExistence type="predicted"/>
<accession>A7HUP7</accession>